<evidence type="ECO:0000313" key="2">
    <source>
        <dbReference type="EMBL" id="CAB4288933.1"/>
    </source>
</evidence>
<dbReference type="Proteomes" id="UP000507222">
    <property type="component" value="Unassembled WGS sequence"/>
</dbReference>
<name>A0A6J5VLA5_PRUAR</name>
<dbReference type="AlphaFoldDB" id="A0A6J5VLA5"/>
<gene>
    <name evidence="2" type="ORF">CURHAP_LOCUS47176</name>
    <name evidence="3" type="ORF">ORAREDHAP_LOCUS46487</name>
</gene>
<dbReference type="EMBL" id="CAEKDK010000007">
    <property type="protein sequence ID" value="CAB4288933.1"/>
    <property type="molecule type" value="Genomic_DNA"/>
</dbReference>
<reference evidence="2 4" key="2">
    <citation type="submission" date="2020-05" db="EMBL/GenBank/DDBJ databases">
        <authorList>
            <person name="Campoy J."/>
            <person name="Schneeberger K."/>
            <person name="Spophaly S."/>
        </authorList>
    </citation>
    <scope>NUCLEOTIDE SEQUENCE [LARGE SCALE GENOMIC DNA]</scope>
    <source>
        <strain evidence="2">PruArmRojPasFocal</strain>
    </source>
</reference>
<dbReference type="Proteomes" id="UP000507245">
    <property type="component" value="Unassembled WGS sequence"/>
</dbReference>
<evidence type="ECO:0000313" key="3">
    <source>
        <dbReference type="EMBL" id="CAB4319296.1"/>
    </source>
</evidence>
<evidence type="ECO:0000256" key="1">
    <source>
        <dbReference type="SAM" id="MobiDB-lite"/>
    </source>
</evidence>
<reference evidence="5" key="1">
    <citation type="journal article" date="2020" name="Genome Biol.">
        <title>Gamete binning: chromosome-level and haplotype-resolved genome assembly enabled by high-throughput single-cell sequencing of gamete genomes.</title>
        <authorList>
            <person name="Campoy J.A."/>
            <person name="Sun H."/>
            <person name="Goel M."/>
            <person name="Jiao W.-B."/>
            <person name="Folz-Donahue K."/>
            <person name="Wang N."/>
            <person name="Rubio M."/>
            <person name="Liu C."/>
            <person name="Kukat C."/>
            <person name="Ruiz D."/>
            <person name="Huettel B."/>
            <person name="Schneeberger K."/>
        </authorList>
    </citation>
    <scope>NUCLEOTIDE SEQUENCE [LARGE SCALE GENOMIC DNA]</scope>
    <source>
        <strain evidence="5">cv. Rojo Pasion</strain>
    </source>
</reference>
<accession>A0A6J5VLA5</accession>
<keyword evidence="5" id="KW-1185">Reference proteome</keyword>
<proteinExistence type="predicted"/>
<evidence type="ECO:0000313" key="4">
    <source>
        <dbReference type="Proteomes" id="UP000507222"/>
    </source>
</evidence>
<feature type="region of interest" description="Disordered" evidence="1">
    <location>
        <begin position="1"/>
        <end position="36"/>
    </location>
</feature>
<organism evidence="2 4">
    <name type="scientific">Prunus armeniaca</name>
    <name type="common">Apricot</name>
    <name type="synonym">Armeniaca vulgaris</name>
    <dbReference type="NCBI Taxonomy" id="36596"/>
    <lineage>
        <taxon>Eukaryota</taxon>
        <taxon>Viridiplantae</taxon>
        <taxon>Streptophyta</taxon>
        <taxon>Embryophyta</taxon>
        <taxon>Tracheophyta</taxon>
        <taxon>Spermatophyta</taxon>
        <taxon>Magnoliopsida</taxon>
        <taxon>eudicotyledons</taxon>
        <taxon>Gunneridae</taxon>
        <taxon>Pentapetalae</taxon>
        <taxon>rosids</taxon>
        <taxon>fabids</taxon>
        <taxon>Rosales</taxon>
        <taxon>Rosaceae</taxon>
        <taxon>Amygdaloideae</taxon>
        <taxon>Amygdaleae</taxon>
        <taxon>Prunus</taxon>
    </lineage>
</organism>
<dbReference type="EMBL" id="CAEKKB010000007">
    <property type="protein sequence ID" value="CAB4319296.1"/>
    <property type="molecule type" value="Genomic_DNA"/>
</dbReference>
<protein>
    <submittedName>
        <fullName evidence="2">Uncharacterized protein</fullName>
    </submittedName>
</protein>
<sequence length="94" mass="10604">MEEGSKEMRRKKEKEKECDAVRASERGNGTKSGVLMEMGPKCPFQYEGSDPIRSHHLHSILLGTPSVALQLQYASFDHRFSSLCRIFNVRSSSS</sequence>
<feature type="compositionally biased region" description="Basic and acidic residues" evidence="1">
    <location>
        <begin position="14"/>
        <end position="25"/>
    </location>
</feature>
<evidence type="ECO:0000313" key="5">
    <source>
        <dbReference type="Proteomes" id="UP000507245"/>
    </source>
</evidence>